<name>A0A3N4IVR0_9PEZI</name>
<keyword evidence="3" id="KW-1185">Reference proteome</keyword>
<sequence>MHQRDVISIVQSEHPFNTIQGQEGVEIYNLTLNNNPESPHIQTPIIYNQTHILSDSPSLLTLFTPEDNKTQRIQVQVEYPCRPEVSQSVKQTDSIQSETHSMEDIVSERELMDCLPVEGQQLTLFELAFALAARYPDGSILFPSDFIEYEDGRKIARVYGVYLDQCHPTSTSIGNEESPAGIVLWIQQCLKRSDFYSPQMRAWMNTNLTQIPNEIFELEEPKKIFILMSSVSRKINVLYDRLHKTVKELEEEQEVARHKAVEAMWKRLIAAAKRQVALATSHGQLHRHGHGVK</sequence>
<protein>
    <submittedName>
        <fullName evidence="2">Uncharacterized protein</fullName>
    </submittedName>
</protein>
<gene>
    <name evidence="2" type="ORF">L873DRAFT_1795563</name>
</gene>
<organism evidence="2 3">
    <name type="scientific">Choiromyces venosus 120613-1</name>
    <dbReference type="NCBI Taxonomy" id="1336337"/>
    <lineage>
        <taxon>Eukaryota</taxon>
        <taxon>Fungi</taxon>
        <taxon>Dikarya</taxon>
        <taxon>Ascomycota</taxon>
        <taxon>Pezizomycotina</taxon>
        <taxon>Pezizomycetes</taxon>
        <taxon>Pezizales</taxon>
        <taxon>Tuberaceae</taxon>
        <taxon>Choiromyces</taxon>
    </lineage>
</organism>
<dbReference type="Proteomes" id="UP000276215">
    <property type="component" value="Unassembled WGS sequence"/>
</dbReference>
<accession>A0A3N4IVR0</accession>
<keyword evidence="1" id="KW-0175">Coiled coil</keyword>
<dbReference type="STRING" id="1336337.A0A3N4IVR0"/>
<proteinExistence type="predicted"/>
<feature type="coiled-coil region" evidence="1">
    <location>
        <begin position="232"/>
        <end position="259"/>
    </location>
</feature>
<evidence type="ECO:0000313" key="2">
    <source>
        <dbReference type="EMBL" id="RPA90303.1"/>
    </source>
</evidence>
<evidence type="ECO:0000313" key="3">
    <source>
        <dbReference type="Proteomes" id="UP000276215"/>
    </source>
</evidence>
<evidence type="ECO:0000256" key="1">
    <source>
        <dbReference type="SAM" id="Coils"/>
    </source>
</evidence>
<reference evidence="2 3" key="1">
    <citation type="journal article" date="2018" name="Nat. Ecol. Evol.">
        <title>Pezizomycetes genomes reveal the molecular basis of ectomycorrhizal truffle lifestyle.</title>
        <authorList>
            <person name="Murat C."/>
            <person name="Payen T."/>
            <person name="Noel B."/>
            <person name="Kuo A."/>
            <person name="Morin E."/>
            <person name="Chen J."/>
            <person name="Kohler A."/>
            <person name="Krizsan K."/>
            <person name="Balestrini R."/>
            <person name="Da Silva C."/>
            <person name="Montanini B."/>
            <person name="Hainaut M."/>
            <person name="Levati E."/>
            <person name="Barry K.W."/>
            <person name="Belfiori B."/>
            <person name="Cichocki N."/>
            <person name="Clum A."/>
            <person name="Dockter R.B."/>
            <person name="Fauchery L."/>
            <person name="Guy J."/>
            <person name="Iotti M."/>
            <person name="Le Tacon F."/>
            <person name="Lindquist E.A."/>
            <person name="Lipzen A."/>
            <person name="Malagnac F."/>
            <person name="Mello A."/>
            <person name="Molinier V."/>
            <person name="Miyauchi S."/>
            <person name="Poulain J."/>
            <person name="Riccioni C."/>
            <person name="Rubini A."/>
            <person name="Sitrit Y."/>
            <person name="Splivallo R."/>
            <person name="Traeger S."/>
            <person name="Wang M."/>
            <person name="Zifcakova L."/>
            <person name="Wipf D."/>
            <person name="Zambonelli A."/>
            <person name="Paolocci F."/>
            <person name="Nowrousian M."/>
            <person name="Ottonello S."/>
            <person name="Baldrian P."/>
            <person name="Spatafora J.W."/>
            <person name="Henrissat B."/>
            <person name="Nagy L.G."/>
            <person name="Aury J.M."/>
            <person name="Wincker P."/>
            <person name="Grigoriev I.V."/>
            <person name="Bonfante P."/>
            <person name="Martin F.M."/>
        </authorList>
    </citation>
    <scope>NUCLEOTIDE SEQUENCE [LARGE SCALE GENOMIC DNA]</scope>
    <source>
        <strain evidence="2 3">120613-1</strain>
    </source>
</reference>
<dbReference type="EMBL" id="ML120531">
    <property type="protein sequence ID" value="RPA90303.1"/>
    <property type="molecule type" value="Genomic_DNA"/>
</dbReference>
<dbReference type="AlphaFoldDB" id="A0A3N4IVR0"/>
<dbReference type="OrthoDB" id="5372708at2759"/>